<feature type="transmembrane region" description="Helical" evidence="5">
    <location>
        <begin position="358"/>
        <end position="377"/>
    </location>
</feature>
<feature type="transmembrane region" description="Helical" evidence="5">
    <location>
        <begin position="88"/>
        <end position="108"/>
    </location>
</feature>
<dbReference type="PANTHER" id="PTHR43424">
    <property type="entry name" value="LOCUS PUTATIVE PROTEIN 1-RELATED"/>
    <property type="match status" value="1"/>
</dbReference>
<proteinExistence type="predicted"/>
<evidence type="ECO:0000256" key="4">
    <source>
        <dbReference type="ARBA" id="ARBA00023136"/>
    </source>
</evidence>
<evidence type="ECO:0000313" key="7">
    <source>
        <dbReference type="Proteomes" id="UP000178085"/>
    </source>
</evidence>
<protein>
    <submittedName>
        <fullName evidence="6">Uncharacterized protein</fullName>
    </submittedName>
</protein>
<feature type="transmembrane region" description="Helical" evidence="5">
    <location>
        <begin position="332"/>
        <end position="351"/>
    </location>
</feature>
<feature type="transmembrane region" description="Helical" evidence="5">
    <location>
        <begin position="9"/>
        <end position="34"/>
    </location>
</feature>
<feature type="transmembrane region" description="Helical" evidence="5">
    <location>
        <begin position="383"/>
        <end position="405"/>
    </location>
</feature>
<gene>
    <name evidence="6" type="ORF">A3K51_01990</name>
</gene>
<keyword evidence="3 5" id="KW-1133">Transmembrane helix</keyword>
<dbReference type="Pfam" id="PF01943">
    <property type="entry name" value="Polysacc_synt"/>
    <property type="match status" value="1"/>
</dbReference>
<evidence type="ECO:0000313" key="6">
    <source>
        <dbReference type="EMBL" id="OGB73597.1"/>
    </source>
</evidence>
<feature type="transmembrane region" description="Helical" evidence="5">
    <location>
        <begin position="172"/>
        <end position="192"/>
    </location>
</feature>
<evidence type="ECO:0000256" key="5">
    <source>
        <dbReference type="SAM" id="Phobius"/>
    </source>
</evidence>
<feature type="transmembrane region" description="Helical" evidence="5">
    <location>
        <begin position="147"/>
        <end position="166"/>
    </location>
</feature>
<name>A0A1F4NQP3_UNCK3</name>
<dbReference type="GO" id="GO:0016020">
    <property type="term" value="C:membrane"/>
    <property type="evidence" value="ECO:0007669"/>
    <property type="project" value="UniProtKB-SubCell"/>
</dbReference>
<comment type="subcellular location">
    <subcellularLocation>
        <location evidence="1">Membrane</location>
        <topology evidence="1">Multi-pass membrane protein</topology>
    </subcellularLocation>
</comment>
<dbReference type="InterPro" id="IPR002797">
    <property type="entry name" value="Polysacc_synth"/>
</dbReference>
<keyword evidence="2 5" id="KW-0812">Transmembrane</keyword>
<keyword evidence="4 5" id="KW-0472">Membrane</keyword>
<sequence>MEASATKRIAYNTIVQVISRIIVTAISLVAIAYLTRYLGVSGYGQYTVIFAYLSLIGVVVDFGFFLLQVREITKFPAQESYVLGNIMGLKLVLSGAVFGLGYLVALMIYPDTVIHQGILVGALSQTSLALLQVPISLFQARLQMQKVAIVNVVTRAFYLGLVWWAIKNDLGLVGILWGTAIANIFSLGWQWWWATSMASLVPRWDVRYWVKFLREALPLGVVMVMATIYFRIDTVMLSVMQDSHAVGIYGAPYKIIEVLLTVPTIFMSSVFPIITQALSENRDRAVRVFRRAFDIMALAAWPLAIGTMLIATPLMTAIAGPDFAASGVPLKLLIWAATLSFVGSTLNYSVIAAGRQSILVRPYLLAMVFNIVTNWVFIPRYSYMGAAATTVATELLVVVCVLIIVYRDLRFVPQWGVFAKASLSALIMGGVIWWVGSVNLLINLGLGAISYGAMVLITRAVPRAVVKELLGR</sequence>
<comment type="caution">
    <text evidence="6">The sequence shown here is derived from an EMBL/GenBank/DDBJ whole genome shotgun (WGS) entry which is preliminary data.</text>
</comment>
<feature type="transmembrane region" description="Helical" evidence="5">
    <location>
        <begin position="252"/>
        <end position="274"/>
    </location>
</feature>
<feature type="transmembrane region" description="Helical" evidence="5">
    <location>
        <begin position="212"/>
        <end position="232"/>
    </location>
</feature>
<feature type="transmembrane region" description="Helical" evidence="5">
    <location>
        <begin position="114"/>
        <end position="135"/>
    </location>
</feature>
<evidence type="ECO:0000256" key="2">
    <source>
        <dbReference type="ARBA" id="ARBA00022692"/>
    </source>
</evidence>
<dbReference type="PANTHER" id="PTHR43424:SF1">
    <property type="entry name" value="LOCUS PUTATIVE PROTEIN 1-RELATED"/>
    <property type="match status" value="1"/>
</dbReference>
<feature type="transmembrane region" description="Helical" evidence="5">
    <location>
        <begin position="295"/>
        <end position="320"/>
    </location>
</feature>
<dbReference type="AlphaFoldDB" id="A0A1F4NQP3"/>
<organism evidence="6 7">
    <name type="scientific">candidate division Kazan bacterium RIFCSPLOWO2_01_FULL_45_19</name>
    <dbReference type="NCBI Taxonomy" id="1798538"/>
    <lineage>
        <taxon>Bacteria</taxon>
        <taxon>Bacteria division Kazan-3B-28</taxon>
    </lineage>
</organism>
<dbReference type="EMBL" id="METD01000001">
    <property type="protein sequence ID" value="OGB73597.1"/>
    <property type="molecule type" value="Genomic_DNA"/>
</dbReference>
<feature type="transmembrane region" description="Helical" evidence="5">
    <location>
        <begin position="46"/>
        <end position="67"/>
    </location>
</feature>
<dbReference type="CDD" id="cd13128">
    <property type="entry name" value="MATE_Wzx_like"/>
    <property type="match status" value="1"/>
</dbReference>
<evidence type="ECO:0000256" key="3">
    <source>
        <dbReference type="ARBA" id="ARBA00022989"/>
    </source>
</evidence>
<dbReference type="Proteomes" id="UP000178085">
    <property type="component" value="Unassembled WGS sequence"/>
</dbReference>
<evidence type="ECO:0000256" key="1">
    <source>
        <dbReference type="ARBA" id="ARBA00004141"/>
    </source>
</evidence>
<accession>A0A1F4NQP3</accession>
<reference evidence="6 7" key="1">
    <citation type="journal article" date="2016" name="Nat. Commun.">
        <title>Thousands of microbial genomes shed light on interconnected biogeochemical processes in an aquifer system.</title>
        <authorList>
            <person name="Anantharaman K."/>
            <person name="Brown C.T."/>
            <person name="Hug L.A."/>
            <person name="Sharon I."/>
            <person name="Castelle C.J."/>
            <person name="Probst A.J."/>
            <person name="Thomas B.C."/>
            <person name="Singh A."/>
            <person name="Wilkins M.J."/>
            <person name="Karaoz U."/>
            <person name="Brodie E.L."/>
            <person name="Williams K.H."/>
            <person name="Hubbard S.S."/>
            <person name="Banfield J.F."/>
        </authorList>
    </citation>
    <scope>NUCLEOTIDE SEQUENCE [LARGE SCALE GENOMIC DNA]</scope>
</reference>
<dbReference type="InterPro" id="IPR052556">
    <property type="entry name" value="PolySynth_Transporter"/>
</dbReference>
<feature type="transmembrane region" description="Helical" evidence="5">
    <location>
        <begin position="441"/>
        <end position="462"/>
    </location>
</feature>
<feature type="transmembrane region" description="Helical" evidence="5">
    <location>
        <begin position="417"/>
        <end position="435"/>
    </location>
</feature>